<dbReference type="PROSITE" id="PS51186">
    <property type="entry name" value="GNAT"/>
    <property type="match status" value="1"/>
</dbReference>
<comment type="caution">
    <text evidence="4">The sequence shown here is derived from an EMBL/GenBank/DDBJ whole genome shotgun (WGS) entry which is preliminary data.</text>
</comment>
<accession>A0ABV7H2W2</accession>
<evidence type="ECO:0000259" key="3">
    <source>
        <dbReference type="PROSITE" id="PS51186"/>
    </source>
</evidence>
<evidence type="ECO:0000313" key="5">
    <source>
        <dbReference type="Proteomes" id="UP001595556"/>
    </source>
</evidence>
<dbReference type="InterPro" id="IPR050832">
    <property type="entry name" value="Bact_Acetyltransf"/>
</dbReference>
<dbReference type="PANTHER" id="PTHR43877">
    <property type="entry name" value="AMINOALKYLPHOSPHONATE N-ACETYLTRANSFERASE-RELATED-RELATED"/>
    <property type="match status" value="1"/>
</dbReference>
<organism evidence="4 5">
    <name type="scientific">Piscinibacterium candidicorallinum</name>
    <dbReference type="NCBI Taxonomy" id="1793872"/>
    <lineage>
        <taxon>Bacteria</taxon>
        <taxon>Pseudomonadati</taxon>
        <taxon>Pseudomonadota</taxon>
        <taxon>Betaproteobacteria</taxon>
        <taxon>Burkholderiales</taxon>
        <taxon>Piscinibacterium</taxon>
    </lineage>
</organism>
<keyword evidence="5" id="KW-1185">Reference proteome</keyword>
<dbReference type="RefSeq" id="WP_377301844.1">
    <property type="nucleotide sequence ID" value="NZ_CP180191.1"/>
</dbReference>
<dbReference type="EMBL" id="JBHRTI010000003">
    <property type="protein sequence ID" value="MFC3147103.1"/>
    <property type="molecule type" value="Genomic_DNA"/>
</dbReference>
<dbReference type="InterPro" id="IPR016181">
    <property type="entry name" value="Acyl_CoA_acyltransferase"/>
</dbReference>
<proteinExistence type="predicted"/>
<feature type="domain" description="N-acetyltransferase" evidence="3">
    <location>
        <begin position="1"/>
        <end position="137"/>
    </location>
</feature>
<reference evidence="5" key="1">
    <citation type="journal article" date="2019" name="Int. J. Syst. Evol. Microbiol.">
        <title>The Global Catalogue of Microorganisms (GCM) 10K type strain sequencing project: providing services to taxonomists for standard genome sequencing and annotation.</title>
        <authorList>
            <consortium name="The Broad Institute Genomics Platform"/>
            <consortium name="The Broad Institute Genome Sequencing Center for Infectious Disease"/>
            <person name="Wu L."/>
            <person name="Ma J."/>
        </authorList>
    </citation>
    <scope>NUCLEOTIDE SEQUENCE [LARGE SCALE GENOMIC DNA]</scope>
    <source>
        <strain evidence="5">KCTC 52168</strain>
    </source>
</reference>
<dbReference type="CDD" id="cd04301">
    <property type="entry name" value="NAT_SF"/>
    <property type="match status" value="1"/>
</dbReference>
<evidence type="ECO:0000256" key="2">
    <source>
        <dbReference type="ARBA" id="ARBA00023315"/>
    </source>
</evidence>
<dbReference type="GO" id="GO:0016746">
    <property type="term" value="F:acyltransferase activity"/>
    <property type="evidence" value="ECO:0007669"/>
    <property type="project" value="UniProtKB-KW"/>
</dbReference>
<evidence type="ECO:0000256" key="1">
    <source>
        <dbReference type="ARBA" id="ARBA00022679"/>
    </source>
</evidence>
<dbReference type="SUPFAM" id="SSF55729">
    <property type="entry name" value="Acyl-CoA N-acyltransferases (Nat)"/>
    <property type="match status" value="1"/>
</dbReference>
<dbReference type="EC" id="2.3.-.-" evidence="4"/>
<keyword evidence="1 4" id="KW-0808">Transferase</keyword>
<dbReference type="InterPro" id="IPR000182">
    <property type="entry name" value="GNAT_dom"/>
</dbReference>
<protein>
    <submittedName>
        <fullName evidence="4">GNAT family N-acetyltransferase</fullName>
        <ecNumber evidence="4">2.3.-.-</ecNumber>
    </submittedName>
</protein>
<dbReference type="Proteomes" id="UP001595556">
    <property type="component" value="Unassembled WGS sequence"/>
</dbReference>
<keyword evidence="2 4" id="KW-0012">Acyltransferase</keyword>
<gene>
    <name evidence="4" type="ORF">ACFOEN_05540</name>
</gene>
<dbReference type="Pfam" id="PF00583">
    <property type="entry name" value="Acetyltransf_1"/>
    <property type="match status" value="1"/>
</dbReference>
<dbReference type="Gene3D" id="3.40.630.30">
    <property type="match status" value="1"/>
</dbReference>
<dbReference type="PANTHER" id="PTHR43877:SF2">
    <property type="entry name" value="AMINOALKYLPHOSPHONATE N-ACETYLTRANSFERASE-RELATED"/>
    <property type="match status" value="1"/>
</dbReference>
<evidence type="ECO:0000313" key="4">
    <source>
        <dbReference type="EMBL" id="MFC3147103.1"/>
    </source>
</evidence>
<name>A0ABV7H2W2_9BURK</name>
<sequence length="137" mass="15336">MRIDTYNTLPPEAELIDAGLGEFNQQAAPLHEVQPLALIARDAQGQVTGGAVGRTWREACELQQLWVQADLRGSGLGSELMRGFEVAARARGCTLIYLDTFSFQARPFYERHGYTVDDTMALLPHGIVRWRMVKRFG</sequence>